<dbReference type="AlphaFoldDB" id="A0A1N7F2E5"/>
<protein>
    <recommendedName>
        <fullName evidence="3">TraC-like domain-containing protein</fullName>
    </recommendedName>
</protein>
<keyword evidence="2" id="KW-1133">Transmembrane helix</keyword>
<dbReference type="Pfam" id="PF26593">
    <property type="entry name" value="TraC-like"/>
    <property type="match status" value="1"/>
</dbReference>
<evidence type="ECO:0000313" key="4">
    <source>
        <dbReference type="EMBL" id="SIR94385.1"/>
    </source>
</evidence>
<dbReference type="PANTHER" id="PTHR30121">
    <property type="entry name" value="UNCHARACTERIZED PROTEIN YJGR-RELATED"/>
    <property type="match status" value="1"/>
</dbReference>
<dbReference type="PANTHER" id="PTHR30121:SF6">
    <property type="entry name" value="SLR6007 PROTEIN"/>
    <property type="match status" value="1"/>
</dbReference>
<dbReference type="RefSeq" id="WP_076433145.1">
    <property type="nucleotide sequence ID" value="NZ_FTNO01000007.1"/>
</dbReference>
<dbReference type="EMBL" id="FTNO01000007">
    <property type="protein sequence ID" value="SIR94385.1"/>
    <property type="molecule type" value="Genomic_DNA"/>
</dbReference>
<evidence type="ECO:0000256" key="1">
    <source>
        <dbReference type="SAM" id="MobiDB-lite"/>
    </source>
</evidence>
<dbReference type="OrthoDB" id="308309at2157"/>
<feature type="region of interest" description="Disordered" evidence="1">
    <location>
        <begin position="335"/>
        <end position="354"/>
    </location>
</feature>
<dbReference type="Gene3D" id="3.40.50.300">
    <property type="entry name" value="P-loop containing nucleotide triphosphate hydrolases"/>
    <property type="match status" value="2"/>
</dbReference>
<organism evidence="4 5">
    <name type="scientific">Haladaptatus litoreus</name>
    <dbReference type="NCBI Taxonomy" id="553468"/>
    <lineage>
        <taxon>Archaea</taxon>
        <taxon>Methanobacteriati</taxon>
        <taxon>Methanobacteriota</taxon>
        <taxon>Stenosarchaea group</taxon>
        <taxon>Halobacteria</taxon>
        <taxon>Halobacteriales</taxon>
        <taxon>Haladaptataceae</taxon>
        <taxon>Haladaptatus</taxon>
    </lineage>
</organism>
<dbReference type="Proteomes" id="UP000186914">
    <property type="component" value="Unassembled WGS sequence"/>
</dbReference>
<feature type="transmembrane region" description="Helical" evidence="2">
    <location>
        <begin position="60"/>
        <end position="79"/>
    </location>
</feature>
<dbReference type="InterPro" id="IPR051162">
    <property type="entry name" value="T4SS_component"/>
</dbReference>
<keyword evidence="2" id="KW-0472">Membrane</keyword>
<accession>A0A1N7F2E5</accession>
<feature type="compositionally biased region" description="Basic and acidic residues" evidence="1">
    <location>
        <begin position="336"/>
        <end position="347"/>
    </location>
</feature>
<dbReference type="InterPro" id="IPR027417">
    <property type="entry name" value="P-loop_NTPase"/>
</dbReference>
<sequence length="1072" mass="118576">MTDNADAPKDPSQLVPPYVDSGLDYHGLKVNDLLYGVPGAGVVGASGLAALFGAPLAPSLIGAGVGVLGGLGAVGLAVSSSEYSTGLDRIKTPLAYAKAKRGFPKSGDKAATVHGVTRIHADGTAEMDDGRLVAMARLSGRNTTMQETSDAREMIGRIRGELDQHVSDFNFRLFSTALEVDPRDVTEKYRAKLYSSEYAGEEWKLARELLRSVIQWTENTDFPRFDAREWQHYLVVEVRPDEVAVSDMTDDGEIRSLLFGGDTEQWDAKRRRMQREVKSRLSRLSRAFGSTDGCETTQVGPAEHALLLGRYWSGTEHSFDADSVTKNVDAAVWPHSTEDGHSPRPEAVDVTDTPSTGVADVATIEATTDGGTISQPVATSTHADENADEDASFLAQVREGLLAPLASDEDETNGLAHDRVQELLAPQTFDARDGYVRTGQQYCRTYWIADWPVEPREKFLEEIYTMRGVDVDVCLDIRARDKRATELELKDTIGEIDANIDERKDVSDVSAILVEDDLDPYVKMYKLLHHTQAQPWDLSGYVTVRAGTRQALDEAEERIEERLASEDELTLDIAKHRALENACETVRGTLESAPAHLTVLAPEQRQAELFKSCSPNGQDAFADVSTRERYSLTLSGTIAAAFPPVSAYIDQEDGVEQGRNVQNGSEIIKNQFSVAPGHRLTIGSSGSGKSYHIGKQATRWYLAGEDRTLILCDTMGEFGGLVELMNGQHITVDGSQTINPLHIEETPEDVLRASGNLDPYDMKFTEARNFILDMIGDTNGDFAPLVSDALNATYERAGILKDDVSTHRPEDSPTMADFREVVTDMGEDPVDYVDSELEKAQIKENAGPLLRRLSGFKEGGEHDALVGESKAHIRPGQVSYLDLQQIQGLGAAADKATMLQLMLGQVYQAVKRAPGETLFVVDEAHYLFQSKEILAWLQQSARHWRHFNAGLWFLSHRPGDFASADDTDMQEYKRAILGQIPTTEFFYTDKLEEQDAKERFGMNDEQLQFITQHAKRGEQGLGYTDYLVDYADVEGWMHAQVRASPFEDIVYSYKASEHGPFEEYIADEWGEL</sequence>
<keyword evidence="2" id="KW-0812">Transmembrane</keyword>
<dbReference type="SUPFAM" id="SSF52540">
    <property type="entry name" value="P-loop containing nucleoside triphosphate hydrolases"/>
    <property type="match status" value="1"/>
</dbReference>
<gene>
    <name evidence="4" type="ORF">SAMN05421858_4731</name>
</gene>
<evidence type="ECO:0000256" key="2">
    <source>
        <dbReference type="SAM" id="Phobius"/>
    </source>
</evidence>
<feature type="domain" description="TraC-like" evidence="3">
    <location>
        <begin position="118"/>
        <end position="314"/>
    </location>
</feature>
<proteinExistence type="predicted"/>
<evidence type="ECO:0000259" key="3">
    <source>
        <dbReference type="Pfam" id="PF26593"/>
    </source>
</evidence>
<keyword evidence="5" id="KW-1185">Reference proteome</keyword>
<evidence type="ECO:0000313" key="5">
    <source>
        <dbReference type="Proteomes" id="UP000186914"/>
    </source>
</evidence>
<dbReference type="InterPro" id="IPR058596">
    <property type="entry name" value="TraC-like_dom"/>
</dbReference>
<name>A0A1N7F2E5_9EURY</name>
<feature type="transmembrane region" description="Helical" evidence="2">
    <location>
        <begin position="33"/>
        <end position="53"/>
    </location>
</feature>
<reference evidence="5" key="1">
    <citation type="submission" date="2017-01" db="EMBL/GenBank/DDBJ databases">
        <authorList>
            <person name="Varghese N."/>
            <person name="Submissions S."/>
        </authorList>
    </citation>
    <scope>NUCLEOTIDE SEQUENCE [LARGE SCALE GENOMIC DNA]</scope>
    <source>
        <strain evidence="5">CGMCC 1.7737</strain>
    </source>
</reference>